<evidence type="ECO:0000259" key="7">
    <source>
        <dbReference type="Pfam" id="PF00482"/>
    </source>
</evidence>
<dbReference type="GO" id="GO:0005886">
    <property type="term" value="C:plasma membrane"/>
    <property type="evidence" value="ECO:0007669"/>
    <property type="project" value="UniProtKB-SubCell"/>
</dbReference>
<evidence type="ECO:0000256" key="5">
    <source>
        <dbReference type="ARBA" id="ARBA00023136"/>
    </source>
</evidence>
<dbReference type="RefSeq" id="WP_110067717.1">
    <property type="nucleotide sequence ID" value="NZ_QGTW01000024.1"/>
</dbReference>
<evidence type="ECO:0000256" key="2">
    <source>
        <dbReference type="ARBA" id="ARBA00022475"/>
    </source>
</evidence>
<evidence type="ECO:0000256" key="4">
    <source>
        <dbReference type="ARBA" id="ARBA00022989"/>
    </source>
</evidence>
<dbReference type="EMBL" id="QGTW01000024">
    <property type="protein sequence ID" value="PWW17623.1"/>
    <property type="molecule type" value="Genomic_DNA"/>
</dbReference>
<accession>A0A2V2ZC45</accession>
<comment type="subcellular location">
    <subcellularLocation>
        <location evidence="1">Cell membrane</location>
        <topology evidence="1">Multi-pass membrane protein</topology>
    </subcellularLocation>
</comment>
<keyword evidence="2" id="KW-1003">Cell membrane</keyword>
<reference evidence="8 9" key="1">
    <citation type="submission" date="2018-05" db="EMBL/GenBank/DDBJ databases">
        <title>Freshwater and sediment microbial communities from various areas in North America, analyzing microbe dynamics in response to fracking.</title>
        <authorList>
            <person name="Lamendella R."/>
        </authorList>
    </citation>
    <scope>NUCLEOTIDE SEQUENCE [LARGE SCALE GENOMIC DNA]</scope>
    <source>
        <strain evidence="8 9">15_TX</strain>
    </source>
</reference>
<sequence length="308" mass="35445">MEISVLFGASFLMLIWGIYNYLGFRKEKREVKKKFEQLFRRKNERKSFIAKIGDRFDQTEYAGEFKKKLMYANIALLPSEFFAILLFSAFTLTILLFGFFSVPVLYSIVISSVICLFVYWMIFLVRRNKYIDKLNNQLSEVCRLLGNGTKAGMTIIQGLEVVAAEIDSPARGEFKTLTQNIRLGVDFERALKEMEKRVPTREYKLFISALLIQKRAGGNLTKVLHEMAHTLEERKILRQTIKTATAEQRFISYILPAMPIFLLFMLNSIMDGFLELIFTVPGAILMIIFIIGMAIALLLVRAVTNIKV</sequence>
<dbReference type="OrthoDB" id="9803381at2"/>
<dbReference type="Pfam" id="PF00482">
    <property type="entry name" value="T2SSF"/>
    <property type="match status" value="1"/>
</dbReference>
<keyword evidence="4 6" id="KW-1133">Transmembrane helix</keyword>
<dbReference type="PANTHER" id="PTHR35007:SF1">
    <property type="entry name" value="PILUS ASSEMBLY PROTEIN"/>
    <property type="match status" value="1"/>
</dbReference>
<evidence type="ECO:0000256" key="3">
    <source>
        <dbReference type="ARBA" id="ARBA00022692"/>
    </source>
</evidence>
<evidence type="ECO:0000256" key="6">
    <source>
        <dbReference type="SAM" id="Phobius"/>
    </source>
</evidence>
<protein>
    <submittedName>
        <fullName evidence="8">Tight adherence protein B</fullName>
    </submittedName>
</protein>
<feature type="transmembrane region" description="Helical" evidence="6">
    <location>
        <begin position="74"/>
        <end position="98"/>
    </location>
</feature>
<dbReference type="PANTHER" id="PTHR35007">
    <property type="entry name" value="INTEGRAL MEMBRANE PROTEIN-RELATED"/>
    <property type="match status" value="1"/>
</dbReference>
<dbReference type="InterPro" id="IPR042094">
    <property type="entry name" value="T2SS_GspF_sf"/>
</dbReference>
<dbReference type="Gene3D" id="1.20.81.30">
    <property type="entry name" value="Type II secretion system (T2SS), domain F"/>
    <property type="match status" value="1"/>
</dbReference>
<feature type="transmembrane region" description="Helical" evidence="6">
    <location>
        <begin position="104"/>
        <end position="125"/>
    </location>
</feature>
<keyword evidence="3 6" id="KW-0812">Transmembrane</keyword>
<gene>
    <name evidence="8" type="ORF">DFO73_12425</name>
</gene>
<feature type="domain" description="Type II secretion system protein GspF" evidence="7">
    <location>
        <begin position="142"/>
        <end position="266"/>
    </location>
</feature>
<dbReference type="AlphaFoldDB" id="A0A2V2ZC45"/>
<proteinExistence type="predicted"/>
<comment type="caution">
    <text evidence="8">The sequence shown here is derived from an EMBL/GenBank/DDBJ whole genome shotgun (WGS) entry which is preliminary data.</text>
</comment>
<evidence type="ECO:0000256" key="1">
    <source>
        <dbReference type="ARBA" id="ARBA00004651"/>
    </source>
</evidence>
<keyword evidence="5 6" id="KW-0472">Membrane</keyword>
<evidence type="ECO:0000313" key="9">
    <source>
        <dbReference type="Proteomes" id="UP000247150"/>
    </source>
</evidence>
<name>A0A2V2ZC45_9BACI</name>
<organism evidence="8 9">
    <name type="scientific">Cytobacillus oceanisediminis</name>
    <dbReference type="NCBI Taxonomy" id="665099"/>
    <lineage>
        <taxon>Bacteria</taxon>
        <taxon>Bacillati</taxon>
        <taxon>Bacillota</taxon>
        <taxon>Bacilli</taxon>
        <taxon>Bacillales</taxon>
        <taxon>Bacillaceae</taxon>
        <taxon>Cytobacillus</taxon>
    </lineage>
</organism>
<feature type="transmembrane region" description="Helical" evidence="6">
    <location>
        <begin position="250"/>
        <end position="270"/>
    </location>
</feature>
<dbReference type="InterPro" id="IPR018076">
    <property type="entry name" value="T2SS_GspF_dom"/>
</dbReference>
<evidence type="ECO:0000313" key="8">
    <source>
        <dbReference type="EMBL" id="PWW17623.1"/>
    </source>
</evidence>
<dbReference type="Proteomes" id="UP000247150">
    <property type="component" value="Unassembled WGS sequence"/>
</dbReference>
<feature type="transmembrane region" description="Helical" evidence="6">
    <location>
        <begin position="276"/>
        <end position="300"/>
    </location>
</feature>
<feature type="transmembrane region" description="Helical" evidence="6">
    <location>
        <begin position="6"/>
        <end position="24"/>
    </location>
</feature>